<dbReference type="AlphaFoldDB" id="A0A444IYS9"/>
<evidence type="ECO:0000313" key="2">
    <source>
        <dbReference type="EMBL" id="RWX45880.1"/>
    </source>
</evidence>
<gene>
    <name evidence="2" type="ORF">H206_00719</name>
</gene>
<organism evidence="2 3">
    <name type="scientific">Candidatus Electrothrix aarhusensis</name>
    <dbReference type="NCBI Taxonomy" id="1859131"/>
    <lineage>
        <taxon>Bacteria</taxon>
        <taxon>Pseudomonadati</taxon>
        <taxon>Thermodesulfobacteriota</taxon>
        <taxon>Desulfobulbia</taxon>
        <taxon>Desulfobulbales</taxon>
        <taxon>Desulfobulbaceae</taxon>
        <taxon>Candidatus Electrothrix</taxon>
    </lineage>
</organism>
<dbReference type="Proteomes" id="UP000287853">
    <property type="component" value="Unassembled WGS sequence"/>
</dbReference>
<feature type="region of interest" description="Disordered" evidence="1">
    <location>
        <begin position="125"/>
        <end position="159"/>
    </location>
</feature>
<evidence type="ECO:0000256" key="1">
    <source>
        <dbReference type="SAM" id="MobiDB-lite"/>
    </source>
</evidence>
<dbReference type="EMBL" id="MTKO01000071">
    <property type="protein sequence ID" value="RWX45880.1"/>
    <property type="molecule type" value="Genomic_DNA"/>
</dbReference>
<keyword evidence="3" id="KW-1185">Reference proteome</keyword>
<feature type="compositionally biased region" description="Polar residues" evidence="1">
    <location>
        <begin position="145"/>
        <end position="159"/>
    </location>
</feature>
<comment type="caution">
    <text evidence="2">The sequence shown here is derived from an EMBL/GenBank/DDBJ whole genome shotgun (WGS) entry which is preliminary data.</text>
</comment>
<proteinExistence type="predicted"/>
<reference evidence="2 3" key="1">
    <citation type="submission" date="2017-01" db="EMBL/GenBank/DDBJ databases">
        <title>The cable genome- insights into the physiology and evolution of filamentous bacteria capable of sulfide oxidation via long distance electron transfer.</title>
        <authorList>
            <person name="Schreiber L."/>
            <person name="Bjerg J.T."/>
            <person name="Boggild A."/>
            <person name="Van De Vossenberg J."/>
            <person name="Meysman F."/>
            <person name="Nielsen L.P."/>
            <person name="Schramm A."/>
            <person name="Kjeldsen K.U."/>
        </authorList>
    </citation>
    <scope>NUCLEOTIDE SEQUENCE [LARGE SCALE GENOMIC DNA]</scope>
    <source>
        <strain evidence="2">MCF</strain>
    </source>
</reference>
<sequence length="159" mass="17502">MPATLLRDRSGMALILTLLAVSFLVAITVRLSTSVNQQMQAAANQSTAVRLDAMLLSGLILPVQPCWLTRRVPKIPLALNSIVNLTAGGPLILPCSANSFPVRWRSPSPTYLDVYRPMLWFGQTKKNKNGKKNKKRATKKKTWKSSSEAFGNASYSLKT</sequence>
<feature type="compositionally biased region" description="Basic residues" evidence="1">
    <location>
        <begin position="125"/>
        <end position="143"/>
    </location>
</feature>
<protein>
    <submittedName>
        <fullName evidence="2">Uncharacterized protein</fullName>
    </submittedName>
</protein>
<evidence type="ECO:0000313" key="3">
    <source>
        <dbReference type="Proteomes" id="UP000287853"/>
    </source>
</evidence>
<accession>A0A444IYS9</accession>
<name>A0A444IYS9_9BACT</name>